<comment type="caution">
    <text evidence="2">The sequence shown here is derived from an EMBL/GenBank/DDBJ whole genome shotgun (WGS) entry which is preliminary data.</text>
</comment>
<proteinExistence type="predicted"/>
<gene>
    <name evidence="2" type="ORF">GCM10010191_44220</name>
</gene>
<feature type="region of interest" description="Disordered" evidence="1">
    <location>
        <begin position="1"/>
        <end position="21"/>
    </location>
</feature>
<reference evidence="2 3" key="1">
    <citation type="journal article" date="2019" name="Int. J. Syst. Evol. Microbiol.">
        <title>The Global Catalogue of Microorganisms (GCM) 10K type strain sequencing project: providing services to taxonomists for standard genome sequencing and annotation.</title>
        <authorList>
            <consortium name="The Broad Institute Genomics Platform"/>
            <consortium name="The Broad Institute Genome Sequencing Center for Infectious Disease"/>
            <person name="Wu L."/>
            <person name="Ma J."/>
        </authorList>
    </citation>
    <scope>NUCLEOTIDE SEQUENCE [LARGE SCALE GENOMIC DNA]</scope>
    <source>
        <strain evidence="2 3">JCM 3325</strain>
    </source>
</reference>
<evidence type="ECO:0000313" key="2">
    <source>
        <dbReference type="EMBL" id="GAA2426808.1"/>
    </source>
</evidence>
<accession>A0ABN3JCF1</accession>
<sequence length="55" mass="6188">MSFDRGRHAAAVDRPAPHNPRREQLKALCAAIRTHPKLAGGLVERRGVCWVEVTW</sequence>
<dbReference type="RefSeq" id="WP_344591227.1">
    <property type="nucleotide sequence ID" value="NZ_BAAARW010000016.1"/>
</dbReference>
<keyword evidence="3" id="KW-1185">Reference proteome</keyword>
<name>A0ABN3JCF1_9ACTN</name>
<evidence type="ECO:0000313" key="3">
    <source>
        <dbReference type="Proteomes" id="UP001501231"/>
    </source>
</evidence>
<dbReference type="EMBL" id="BAAARW010000016">
    <property type="protein sequence ID" value="GAA2426808.1"/>
    <property type="molecule type" value="Genomic_DNA"/>
</dbReference>
<protein>
    <submittedName>
        <fullName evidence="2">Uncharacterized protein</fullName>
    </submittedName>
</protein>
<evidence type="ECO:0000256" key="1">
    <source>
        <dbReference type="SAM" id="MobiDB-lite"/>
    </source>
</evidence>
<feature type="compositionally biased region" description="Basic and acidic residues" evidence="1">
    <location>
        <begin position="1"/>
        <end position="11"/>
    </location>
</feature>
<organism evidence="2 3">
    <name type="scientific">Actinomadura vinacea</name>
    <dbReference type="NCBI Taxonomy" id="115336"/>
    <lineage>
        <taxon>Bacteria</taxon>
        <taxon>Bacillati</taxon>
        <taxon>Actinomycetota</taxon>
        <taxon>Actinomycetes</taxon>
        <taxon>Streptosporangiales</taxon>
        <taxon>Thermomonosporaceae</taxon>
        <taxon>Actinomadura</taxon>
    </lineage>
</organism>
<dbReference type="Proteomes" id="UP001501231">
    <property type="component" value="Unassembled WGS sequence"/>
</dbReference>